<dbReference type="Gene3D" id="3.80.10.10">
    <property type="entry name" value="Ribonuclease Inhibitor"/>
    <property type="match status" value="1"/>
</dbReference>
<proteinExistence type="predicted"/>
<name>A0AAN8N3V7_9PEZI</name>
<accession>A0AAN8N3V7</accession>
<evidence type="ECO:0008006" key="3">
    <source>
        <dbReference type="Google" id="ProtNLM"/>
    </source>
</evidence>
<comment type="caution">
    <text evidence="1">The sequence shown here is derived from an EMBL/GenBank/DDBJ whole genome shotgun (WGS) entry which is preliminary data.</text>
</comment>
<gene>
    <name evidence="1" type="ORF">TWF506_003694</name>
</gene>
<dbReference type="EMBL" id="JAVHJM010000012">
    <property type="protein sequence ID" value="KAK6500936.1"/>
    <property type="molecule type" value="Genomic_DNA"/>
</dbReference>
<dbReference type="Proteomes" id="UP001307849">
    <property type="component" value="Unassembled WGS sequence"/>
</dbReference>
<reference evidence="1 2" key="1">
    <citation type="submission" date="2019-10" db="EMBL/GenBank/DDBJ databases">
        <authorList>
            <person name="Palmer J.M."/>
        </authorList>
    </citation>
    <scope>NUCLEOTIDE SEQUENCE [LARGE SCALE GENOMIC DNA]</scope>
    <source>
        <strain evidence="1 2">TWF506</strain>
    </source>
</reference>
<evidence type="ECO:0000313" key="1">
    <source>
        <dbReference type="EMBL" id="KAK6500936.1"/>
    </source>
</evidence>
<dbReference type="AlphaFoldDB" id="A0AAN8N3V7"/>
<protein>
    <recommendedName>
        <fullName evidence="3">F-box domain-containing protein</fullName>
    </recommendedName>
</protein>
<organism evidence="1 2">
    <name type="scientific">Arthrobotrys conoides</name>
    <dbReference type="NCBI Taxonomy" id="74498"/>
    <lineage>
        <taxon>Eukaryota</taxon>
        <taxon>Fungi</taxon>
        <taxon>Dikarya</taxon>
        <taxon>Ascomycota</taxon>
        <taxon>Pezizomycotina</taxon>
        <taxon>Orbiliomycetes</taxon>
        <taxon>Orbiliales</taxon>
        <taxon>Orbiliaceae</taxon>
        <taxon>Arthrobotrys</taxon>
    </lineage>
</organism>
<keyword evidence="2" id="KW-1185">Reference proteome</keyword>
<dbReference type="InterPro" id="IPR032675">
    <property type="entry name" value="LRR_dom_sf"/>
</dbReference>
<evidence type="ECO:0000313" key="2">
    <source>
        <dbReference type="Proteomes" id="UP001307849"/>
    </source>
</evidence>
<sequence>MELMDFPIEILEEIVLFIKSPFDLSRLALVNKLFSNIARIRFSQFLTFGIPSAGGGWRIQSQIDKITERQLRNVRHIEVMHSSKVKRWGSCDIRVSFPDRKEYEEVKKIESPQEVERIYGPFEDSEIAPTMFNETVAEIIRNLKPGQLESFRFDRHGYSRVFYSVEVDKQILSALTSPQTRLTRLTLTFDPCLGYDDCSIFNFPHLIYLKYNCYDVGGRYHRVFSLLSSCQDTLQELHAANWKPHNRSYEMEDRESRLANGFDAWEGCTKCAKICKKRGQAGQKKIHLKSLKKWNCGGNLACVLDLVKIFQQKKILENVALQKYCESTSIGFSSSALKSGVDWEKYFTYQNSNGIPASNKELSHFLETTTGFEKLTVSGVPGIKFPWDWVEGLKKGHNESLRKLKVMSWALHTDEEDVEYIGNSLPNLEELTVEMKESIWTEFMPDCIFDNSIFPKLEVFKSIGVPSRKETTFREKLCQKILSSLLEGKLSPNLKKLYVGAANYIFTIDRQPNTNDVGELRGKSEIEDMVFEEKMTVDEALGIYGITVTELRNQSRRTSWQGGREVYE</sequence>